<evidence type="ECO:0000256" key="2">
    <source>
        <dbReference type="ARBA" id="ARBA00022692"/>
    </source>
</evidence>
<feature type="transmembrane region" description="Helical" evidence="6">
    <location>
        <begin position="215"/>
        <end position="234"/>
    </location>
</feature>
<gene>
    <name evidence="7" type="ORF">BD310DRAFT_920413</name>
</gene>
<comment type="subcellular location">
    <subcellularLocation>
        <location evidence="1">Membrane</location>
        <topology evidence="1">Multi-pass membrane protein</topology>
    </subcellularLocation>
</comment>
<feature type="transmembrane region" description="Helical" evidence="6">
    <location>
        <begin position="141"/>
        <end position="162"/>
    </location>
</feature>
<accession>A0A4Q9Q3Y6</accession>
<proteinExistence type="predicted"/>
<evidence type="ECO:0000256" key="1">
    <source>
        <dbReference type="ARBA" id="ARBA00004141"/>
    </source>
</evidence>
<dbReference type="InterPro" id="IPR011701">
    <property type="entry name" value="MFS"/>
</dbReference>
<dbReference type="AlphaFoldDB" id="A0A4Q9Q3Y6"/>
<feature type="transmembrane region" description="Helical" evidence="6">
    <location>
        <begin position="117"/>
        <end position="135"/>
    </location>
</feature>
<evidence type="ECO:0000256" key="4">
    <source>
        <dbReference type="ARBA" id="ARBA00023136"/>
    </source>
</evidence>
<keyword evidence="3 6" id="KW-1133">Transmembrane helix</keyword>
<sequence>MAAASHTAEKDDASLEKPALKNSPSIPSLDRNADREAAKPGLLDFEPKWYHSVFFNMTILGLCNFSAPGLWGAMNSLGAGGAASPHLINAANALTFCLMVLSCWLGSAFVNLFGVKFTLMFGTAGYCIYAAGLYTNNVFGTTWLVLFGAAACGICAGLFWMIEGAIALSYPSPAGRGKALGYWLCYRVSGQVLGGAINLGINARRSQAGSVSSKVYIVFIALQACGPFIGSLLSPPHKVQRKDRTPVELYIGTNFLEEWRATWHMFFSRKFLLLVPLIWQTVFSESFTGTYFVDYFSVRARALGSFCSAILCMIVGLFEGYLLDRTSWSKKSRARWSFVIILSLQGGWWIYSQIIQQIYVRDHPTLDWTSPGFWRGFVLYLLITVGFQMNYLYMFWVVGSLVEHPRDIIRIAALLRGTESAAQAVSYGINSTALALNAASAINFGLWGLALVPGWLVVRTIGIGKPSSDDLTAEGARSGESVSKDSREESVAEKGQ</sequence>
<evidence type="ECO:0000256" key="3">
    <source>
        <dbReference type="ARBA" id="ARBA00022989"/>
    </source>
</evidence>
<dbReference type="PANTHER" id="PTHR23294:SF19">
    <property type="entry name" value="DUF895 DOMAIN MEMBRANE PROTEIN-RELATED"/>
    <property type="match status" value="1"/>
</dbReference>
<feature type="transmembrane region" description="Helical" evidence="6">
    <location>
        <begin position="87"/>
        <end position="110"/>
    </location>
</feature>
<feature type="transmembrane region" description="Helical" evidence="6">
    <location>
        <begin position="183"/>
        <end position="203"/>
    </location>
</feature>
<dbReference type="Gene3D" id="1.20.1250.20">
    <property type="entry name" value="MFS general substrate transporter like domains"/>
    <property type="match status" value="1"/>
</dbReference>
<dbReference type="Pfam" id="PF07690">
    <property type="entry name" value="MFS_1"/>
    <property type="match status" value="1"/>
</dbReference>
<organism evidence="7 8">
    <name type="scientific">Dichomitus squalens</name>
    <dbReference type="NCBI Taxonomy" id="114155"/>
    <lineage>
        <taxon>Eukaryota</taxon>
        <taxon>Fungi</taxon>
        <taxon>Dikarya</taxon>
        <taxon>Basidiomycota</taxon>
        <taxon>Agaricomycotina</taxon>
        <taxon>Agaricomycetes</taxon>
        <taxon>Polyporales</taxon>
        <taxon>Polyporaceae</taxon>
        <taxon>Dichomitus</taxon>
    </lineage>
</organism>
<feature type="compositionally biased region" description="Basic and acidic residues" evidence="5">
    <location>
        <begin position="482"/>
        <end position="496"/>
    </location>
</feature>
<evidence type="ECO:0000256" key="5">
    <source>
        <dbReference type="SAM" id="MobiDB-lite"/>
    </source>
</evidence>
<dbReference type="EMBL" id="ML145097">
    <property type="protein sequence ID" value="TBU61626.1"/>
    <property type="molecule type" value="Genomic_DNA"/>
</dbReference>
<dbReference type="InterPro" id="IPR051617">
    <property type="entry name" value="UNC-93-like_regulator"/>
</dbReference>
<feature type="compositionally biased region" description="Basic and acidic residues" evidence="5">
    <location>
        <begin position="7"/>
        <end position="19"/>
    </location>
</feature>
<feature type="transmembrane region" description="Helical" evidence="6">
    <location>
        <begin position="435"/>
        <end position="458"/>
    </location>
</feature>
<dbReference type="PANTHER" id="PTHR23294">
    <property type="entry name" value="ET TRANSLATION PRODUCT-RELATED"/>
    <property type="match status" value="1"/>
</dbReference>
<keyword evidence="8" id="KW-1185">Reference proteome</keyword>
<reference evidence="7 8" key="1">
    <citation type="submission" date="2019-01" db="EMBL/GenBank/DDBJ databases">
        <title>Draft genome sequences of three monokaryotic isolates of the white-rot basidiomycete fungus Dichomitus squalens.</title>
        <authorList>
            <consortium name="DOE Joint Genome Institute"/>
            <person name="Lopez S.C."/>
            <person name="Andreopoulos B."/>
            <person name="Pangilinan J."/>
            <person name="Lipzen A."/>
            <person name="Riley R."/>
            <person name="Ahrendt S."/>
            <person name="Ng V."/>
            <person name="Barry K."/>
            <person name="Daum C."/>
            <person name="Grigoriev I.V."/>
            <person name="Hilden K.S."/>
            <person name="Makela M.R."/>
            <person name="de Vries R.P."/>
        </authorList>
    </citation>
    <scope>NUCLEOTIDE SEQUENCE [LARGE SCALE GENOMIC DNA]</scope>
    <source>
        <strain evidence="7 8">CBS 464.89</strain>
    </source>
</reference>
<keyword evidence="2 6" id="KW-0812">Transmembrane</keyword>
<dbReference type="SUPFAM" id="SSF103473">
    <property type="entry name" value="MFS general substrate transporter"/>
    <property type="match status" value="1"/>
</dbReference>
<feature type="region of interest" description="Disordered" evidence="5">
    <location>
        <begin position="466"/>
        <end position="496"/>
    </location>
</feature>
<keyword evidence="4 6" id="KW-0472">Membrane</keyword>
<name>A0A4Q9Q3Y6_9APHY</name>
<feature type="transmembrane region" description="Helical" evidence="6">
    <location>
        <begin position="372"/>
        <end position="396"/>
    </location>
</feature>
<protein>
    <submittedName>
        <fullName evidence="7">Major facilitator superfamily domain-containing protein</fullName>
    </submittedName>
</protein>
<feature type="transmembrane region" description="Helical" evidence="6">
    <location>
        <begin position="334"/>
        <end position="352"/>
    </location>
</feature>
<feature type="transmembrane region" description="Helical" evidence="6">
    <location>
        <begin position="271"/>
        <end position="291"/>
    </location>
</feature>
<evidence type="ECO:0000256" key="6">
    <source>
        <dbReference type="SAM" id="Phobius"/>
    </source>
</evidence>
<dbReference type="GO" id="GO:0022857">
    <property type="term" value="F:transmembrane transporter activity"/>
    <property type="evidence" value="ECO:0007669"/>
    <property type="project" value="InterPro"/>
</dbReference>
<feature type="transmembrane region" description="Helical" evidence="6">
    <location>
        <begin position="303"/>
        <end position="322"/>
    </location>
</feature>
<feature type="transmembrane region" description="Helical" evidence="6">
    <location>
        <begin position="49"/>
        <end position="67"/>
    </location>
</feature>
<evidence type="ECO:0000313" key="7">
    <source>
        <dbReference type="EMBL" id="TBU61626.1"/>
    </source>
</evidence>
<evidence type="ECO:0000313" key="8">
    <source>
        <dbReference type="Proteomes" id="UP000292082"/>
    </source>
</evidence>
<dbReference type="InterPro" id="IPR036259">
    <property type="entry name" value="MFS_trans_sf"/>
</dbReference>
<dbReference type="Proteomes" id="UP000292082">
    <property type="component" value="Unassembled WGS sequence"/>
</dbReference>
<dbReference type="GO" id="GO:0016020">
    <property type="term" value="C:membrane"/>
    <property type="evidence" value="ECO:0007669"/>
    <property type="project" value="UniProtKB-SubCell"/>
</dbReference>
<feature type="region of interest" description="Disordered" evidence="5">
    <location>
        <begin position="1"/>
        <end position="32"/>
    </location>
</feature>